<dbReference type="AlphaFoldDB" id="A0A084EFN5"/>
<protein>
    <submittedName>
        <fullName evidence="2">Uncharacterized protein</fullName>
    </submittedName>
</protein>
<name>A0A084EFN5_SPHYA</name>
<proteinExistence type="predicted"/>
<feature type="region of interest" description="Disordered" evidence="1">
    <location>
        <begin position="63"/>
        <end position="89"/>
    </location>
</feature>
<dbReference type="EMBL" id="JGVR01000027">
    <property type="protein sequence ID" value="KEZ16777.1"/>
    <property type="molecule type" value="Genomic_DNA"/>
</dbReference>
<sequence>MLGTLAADAGSFPRLATKEFPMIRTLIFGAIAGYVGKKLYDDGKLTEFKDDLVARYSEAKAKLEDQRIQDSPAPVVTPATASGASPLAH</sequence>
<evidence type="ECO:0000313" key="2">
    <source>
        <dbReference type="EMBL" id="KEZ16777.1"/>
    </source>
</evidence>
<evidence type="ECO:0000256" key="1">
    <source>
        <dbReference type="SAM" id="MobiDB-lite"/>
    </source>
</evidence>
<dbReference type="PATRIC" id="fig|13690.10.peg.4113"/>
<organism evidence="2 3">
    <name type="scientific">Sphingobium yanoikuyae</name>
    <name type="common">Sphingomonas yanoikuyae</name>
    <dbReference type="NCBI Taxonomy" id="13690"/>
    <lineage>
        <taxon>Bacteria</taxon>
        <taxon>Pseudomonadati</taxon>
        <taxon>Pseudomonadota</taxon>
        <taxon>Alphaproteobacteria</taxon>
        <taxon>Sphingomonadales</taxon>
        <taxon>Sphingomonadaceae</taxon>
        <taxon>Sphingobium</taxon>
    </lineage>
</organism>
<evidence type="ECO:0000313" key="3">
    <source>
        <dbReference type="Proteomes" id="UP000028534"/>
    </source>
</evidence>
<gene>
    <name evidence="2" type="ORF">CP98_04006</name>
</gene>
<accession>A0A084EFN5</accession>
<dbReference type="STRING" id="13690.AX777_22800"/>
<comment type="caution">
    <text evidence="2">The sequence shown here is derived from an EMBL/GenBank/DDBJ whole genome shotgun (WGS) entry which is preliminary data.</text>
</comment>
<dbReference type="Proteomes" id="UP000028534">
    <property type="component" value="Unassembled WGS sequence"/>
</dbReference>
<reference evidence="2 3" key="1">
    <citation type="submission" date="2014-03" db="EMBL/GenBank/DDBJ databases">
        <title>Genome sequence of Sphingobium yanoikuyae B1.</title>
        <authorList>
            <person name="Gan H.M."/>
            <person name="Gan H.Y."/>
            <person name="Savka M.A."/>
        </authorList>
    </citation>
    <scope>NUCLEOTIDE SEQUENCE [LARGE SCALE GENOMIC DNA]</scope>
    <source>
        <strain evidence="2 3">B1</strain>
    </source>
</reference>